<name>A0A0F9NW90_9ZZZZ</name>
<comment type="caution">
    <text evidence="1">The sequence shown here is derived from an EMBL/GenBank/DDBJ whole genome shotgun (WGS) entry which is preliminary data.</text>
</comment>
<organism evidence="1">
    <name type="scientific">marine sediment metagenome</name>
    <dbReference type="NCBI Taxonomy" id="412755"/>
    <lineage>
        <taxon>unclassified sequences</taxon>
        <taxon>metagenomes</taxon>
        <taxon>ecological metagenomes</taxon>
    </lineage>
</organism>
<sequence>MGYVSPTTRAQSYLVTESVWNSDVVDNMIEAAIRTVNIPLDGNTYVLSTGIAARVYIAQDIIIQQVTLGLDQSGSIVLDLWVDTYANYPPDVGDTITASAKPTISGATKYQDGTLTGWTTSITGGSWLFINIDSVTTATWCTCALKVSLE</sequence>
<protein>
    <submittedName>
        <fullName evidence="1">Uncharacterized protein</fullName>
    </submittedName>
</protein>
<evidence type="ECO:0000313" key="1">
    <source>
        <dbReference type="EMBL" id="KKN22099.1"/>
    </source>
</evidence>
<reference evidence="1" key="1">
    <citation type="journal article" date="2015" name="Nature">
        <title>Complex archaea that bridge the gap between prokaryotes and eukaryotes.</title>
        <authorList>
            <person name="Spang A."/>
            <person name="Saw J.H."/>
            <person name="Jorgensen S.L."/>
            <person name="Zaremba-Niedzwiedzka K."/>
            <person name="Martijn J."/>
            <person name="Lind A.E."/>
            <person name="van Eijk R."/>
            <person name="Schleper C."/>
            <person name="Guy L."/>
            <person name="Ettema T.J."/>
        </authorList>
    </citation>
    <scope>NUCLEOTIDE SEQUENCE</scope>
</reference>
<gene>
    <name evidence="1" type="ORF">LCGC14_0918760</name>
</gene>
<proteinExistence type="predicted"/>
<dbReference type="AlphaFoldDB" id="A0A0F9NW90"/>
<dbReference type="EMBL" id="LAZR01003093">
    <property type="protein sequence ID" value="KKN22099.1"/>
    <property type="molecule type" value="Genomic_DNA"/>
</dbReference>
<accession>A0A0F9NW90</accession>